<dbReference type="InterPro" id="IPR058531">
    <property type="entry name" value="Baseplate_J_M"/>
</dbReference>
<evidence type="ECO:0000313" key="6">
    <source>
        <dbReference type="Proteomes" id="UP001297422"/>
    </source>
</evidence>
<dbReference type="EMBL" id="JAJBNC010000004">
    <property type="protein sequence ID" value="MCB5492734.1"/>
    <property type="molecule type" value="Genomic_DNA"/>
</dbReference>
<comment type="caution">
    <text evidence="5">The sequence shown here is derived from an EMBL/GenBank/DDBJ whole genome shotgun (WGS) entry which is preliminary data.</text>
</comment>
<organism evidence="5 6">
    <name type="scientific">Mediterraneibacter gnavus</name>
    <name type="common">Ruminococcus gnavus</name>
    <dbReference type="NCBI Taxonomy" id="33038"/>
    <lineage>
        <taxon>Bacteria</taxon>
        <taxon>Bacillati</taxon>
        <taxon>Bacillota</taxon>
        <taxon>Clostridia</taxon>
        <taxon>Lachnospirales</taxon>
        <taxon>Lachnospiraceae</taxon>
        <taxon>Mediterraneibacter</taxon>
    </lineage>
</organism>
<evidence type="ECO:0000256" key="1">
    <source>
        <dbReference type="ARBA" id="ARBA00038087"/>
    </source>
</evidence>
<dbReference type="Proteomes" id="UP001297422">
    <property type="component" value="Unassembled WGS sequence"/>
</dbReference>
<dbReference type="RefSeq" id="WP_226973315.1">
    <property type="nucleotide sequence ID" value="NZ_JAAIMT010000003.1"/>
</dbReference>
<proteinExistence type="inferred from homology"/>
<feature type="domain" description="Baseplate J-like central" evidence="3">
    <location>
        <begin position="210"/>
        <end position="270"/>
    </location>
</feature>
<gene>
    <name evidence="5" type="ORF">LIQ10_03115</name>
</gene>
<evidence type="ECO:0000259" key="2">
    <source>
        <dbReference type="Pfam" id="PF04865"/>
    </source>
</evidence>
<dbReference type="AlphaFoldDB" id="A0AAJ1AW53"/>
<evidence type="ECO:0000259" key="3">
    <source>
        <dbReference type="Pfam" id="PF26078"/>
    </source>
</evidence>
<dbReference type="InterPro" id="IPR052399">
    <property type="entry name" value="Phage_Baseplate_Assmbl_Protein"/>
</dbReference>
<feature type="domain" description="Baseplate J-like C-terminal" evidence="4">
    <location>
        <begin position="299"/>
        <end position="376"/>
    </location>
</feature>
<name>A0AAJ1AW53_MEDGN</name>
<evidence type="ECO:0000313" key="5">
    <source>
        <dbReference type="EMBL" id="MCB5492734.1"/>
    </source>
</evidence>
<dbReference type="InterPro" id="IPR006949">
    <property type="entry name" value="Barrel_Baseplate_J-like"/>
</dbReference>
<reference evidence="5" key="1">
    <citation type="submission" date="2021-10" db="EMBL/GenBank/DDBJ databases">
        <title>Collection of gut derived symbiotic bacterial strains cultured from healthy donors.</title>
        <authorList>
            <person name="Lin H."/>
            <person name="Littmann E."/>
            <person name="Claire K."/>
            <person name="Pamer E."/>
        </authorList>
    </citation>
    <scope>NUCLEOTIDE SEQUENCE</scope>
    <source>
        <strain evidence="5">MSK.23.4</strain>
    </source>
</reference>
<feature type="domain" description="Baseplate protein J-like barrel" evidence="2">
    <location>
        <begin position="99"/>
        <end position="184"/>
    </location>
</feature>
<protein>
    <submittedName>
        <fullName evidence="5">Baseplate J/gp47 family protein</fullName>
    </submittedName>
</protein>
<accession>A0AAJ1AW53</accession>
<dbReference type="PANTHER" id="PTHR37829:SF3">
    <property type="entry name" value="PROTEIN JAYE-RELATED"/>
    <property type="match status" value="1"/>
</dbReference>
<dbReference type="Pfam" id="PF26079">
    <property type="entry name" value="Baseplate_J_C"/>
    <property type="match status" value="1"/>
</dbReference>
<comment type="similarity">
    <text evidence="1">Belongs to the Mu gp47/PBSX XkdT family.</text>
</comment>
<evidence type="ECO:0000259" key="4">
    <source>
        <dbReference type="Pfam" id="PF26079"/>
    </source>
</evidence>
<dbReference type="Pfam" id="PF26078">
    <property type="entry name" value="Baseplate_J_M"/>
    <property type="match status" value="1"/>
</dbReference>
<dbReference type="InterPro" id="IPR058530">
    <property type="entry name" value="Baseplate_J-like_C"/>
</dbReference>
<dbReference type="PANTHER" id="PTHR37829">
    <property type="entry name" value="PHAGE-LIKE ELEMENT PBSX PROTEIN XKDT"/>
    <property type="match status" value="1"/>
</dbReference>
<sequence>MNAWSKEFTPPEFVGYSEPEEIQQRMMSELPEGIDDMPGGFPYDFTMPTAIEKSELIQFHMVRTLMLMFPMWAWDDWLDLHAAVAGIERRPAGYASGKIDVTGDPGTIIPKGTIFCTEATDVSPALEYSSDESMAIPDDGIVKISVIAVDPGKGSNTNANTIKFLLNNIKGVSSVKNSEAITGGTDIESDESLRQRIEEKCTQEGVSYIGNDADYIRWAKEVVGVGDCIVDATWNGPGTVKLIIVDSNGSPANEKLIQDVYDHIVSPNDRSQRLLPTGSAELTIVPATIKNVSYTCTGLVYDETTDIPTIISAFKNLVLQEYSESKFDGVLIYNQIRPFITDIPGVSDFDTFLINGSDENIVLDKGEYPATENVDFS</sequence>
<dbReference type="Pfam" id="PF04865">
    <property type="entry name" value="Baseplate_J"/>
    <property type="match status" value="1"/>
</dbReference>